<name>X0VSY8_9ZZZZ</name>
<protein>
    <recommendedName>
        <fullName evidence="2">Major facilitator superfamily (MFS) profile domain-containing protein</fullName>
    </recommendedName>
</protein>
<feature type="transmembrane region" description="Helical" evidence="1">
    <location>
        <begin position="70"/>
        <end position="89"/>
    </location>
</feature>
<dbReference type="GO" id="GO:0022857">
    <property type="term" value="F:transmembrane transporter activity"/>
    <property type="evidence" value="ECO:0007669"/>
    <property type="project" value="InterPro"/>
</dbReference>
<reference evidence="3" key="1">
    <citation type="journal article" date="2014" name="Front. Microbiol.">
        <title>High frequency of phylogenetically diverse reductive dehalogenase-homologous genes in deep subseafloor sedimentary metagenomes.</title>
        <authorList>
            <person name="Kawai M."/>
            <person name="Futagami T."/>
            <person name="Toyoda A."/>
            <person name="Takaki Y."/>
            <person name="Nishi S."/>
            <person name="Hori S."/>
            <person name="Arai W."/>
            <person name="Tsubouchi T."/>
            <person name="Morono Y."/>
            <person name="Uchiyama I."/>
            <person name="Ito T."/>
            <person name="Fujiyama A."/>
            <person name="Inagaki F."/>
            <person name="Takami H."/>
        </authorList>
    </citation>
    <scope>NUCLEOTIDE SEQUENCE</scope>
    <source>
        <strain evidence="3">Expedition CK06-06</strain>
    </source>
</reference>
<dbReference type="AlphaFoldDB" id="X0VSY8"/>
<feature type="domain" description="Major facilitator superfamily (MFS) profile" evidence="2">
    <location>
        <begin position="1"/>
        <end position="128"/>
    </location>
</feature>
<evidence type="ECO:0000313" key="3">
    <source>
        <dbReference type="EMBL" id="GAG21355.1"/>
    </source>
</evidence>
<dbReference type="SUPFAM" id="SSF103473">
    <property type="entry name" value="MFS general substrate transporter"/>
    <property type="match status" value="1"/>
</dbReference>
<feature type="transmembrane region" description="Helical" evidence="1">
    <location>
        <begin position="30"/>
        <end position="50"/>
    </location>
</feature>
<proteinExistence type="predicted"/>
<keyword evidence="1" id="KW-0812">Transmembrane</keyword>
<accession>X0VSY8</accession>
<keyword evidence="1" id="KW-0472">Membrane</keyword>
<sequence>PLVLLISSSIIISVWVLMIFWIDQLSIASLYGLFILLGIFASGIVSVGFAAAKELFPLQIAGTSTGITNLFPFAGGALFQPLIGLFLDHSDRLGIINPVEAYRISFLGFLAAAILALISALFLRETLSHQLSRRTPKAM</sequence>
<dbReference type="InterPro" id="IPR036259">
    <property type="entry name" value="MFS_trans_sf"/>
</dbReference>
<comment type="caution">
    <text evidence="3">The sequence shown here is derived from an EMBL/GenBank/DDBJ whole genome shotgun (WGS) entry which is preliminary data.</text>
</comment>
<evidence type="ECO:0000256" key="1">
    <source>
        <dbReference type="SAM" id="Phobius"/>
    </source>
</evidence>
<dbReference type="Gene3D" id="1.20.1250.20">
    <property type="entry name" value="MFS general substrate transporter like domains"/>
    <property type="match status" value="1"/>
</dbReference>
<dbReference type="PROSITE" id="PS50850">
    <property type="entry name" value="MFS"/>
    <property type="match status" value="1"/>
</dbReference>
<dbReference type="InterPro" id="IPR020846">
    <property type="entry name" value="MFS_dom"/>
</dbReference>
<dbReference type="EMBL" id="BARS01030398">
    <property type="protein sequence ID" value="GAG21355.1"/>
    <property type="molecule type" value="Genomic_DNA"/>
</dbReference>
<feature type="transmembrane region" description="Helical" evidence="1">
    <location>
        <begin position="101"/>
        <end position="123"/>
    </location>
</feature>
<feature type="transmembrane region" description="Helical" evidence="1">
    <location>
        <begin position="6"/>
        <end position="23"/>
    </location>
</feature>
<evidence type="ECO:0000259" key="2">
    <source>
        <dbReference type="PROSITE" id="PS50850"/>
    </source>
</evidence>
<feature type="non-terminal residue" evidence="3">
    <location>
        <position position="1"/>
    </location>
</feature>
<gene>
    <name evidence="3" type="ORF">S01H1_47412</name>
</gene>
<organism evidence="3">
    <name type="scientific">marine sediment metagenome</name>
    <dbReference type="NCBI Taxonomy" id="412755"/>
    <lineage>
        <taxon>unclassified sequences</taxon>
        <taxon>metagenomes</taxon>
        <taxon>ecological metagenomes</taxon>
    </lineage>
</organism>
<keyword evidence="1" id="KW-1133">Transmembrane helix</keyword>